<feature type="compositionally biased region" description="Low complexity" evidence="4">
    <location>
        <begin position="570"/>
        <end position="591"/>
    </location>
</feature>
<dbReference type="PROSITE" id="PS50088">
    <property type="entry name" value="ANK_REPEAT"/>
    <property type="match status" value="2"/>
</dbReference>
<dbReference type="Pfam" id="PF00023">
    <property type="entry name" value="Ank"/>
    <property type="match status" value="1"/>
</dbReference>
<evidence type="ECO:0000256" key="3">
    <source>
        <dbReference type="PROSITE-ProRule" id="PRU00023"/>
    </source>
</evidence>
<dbReference type="PANTHER" id="PTHR24198:SF165">
    <property type="entry name" value="ANKYRIN REPEAT-CONTAINING PROTEIN-RELATED"/>
    <property type="match status" value="1"/>
</dbReference>
<comment type="caution">
    <text evidence="5">The sequence shown here is derived from an EMBL/GenBank/DDBJ whole genome shotgun (WGS) entry which is preliminary data.</text>
</comment>
<reference evidence="5 6" key="1">
    <citation type="journal article" date="2015" name="Genome Biol. Evol.">
        <title>Comparative Genomics of a Bacterivorous Green Alga Reveals Evolutionary Causalities and Consequences of Phago-Mixotrophic Mode of Nutrition.</title>
        <authorList>
            <person name="Burns J.A."/>
            <person name="Paasch A."/>
            <person name="Narechania A."/>
            <person name="Kim E."/>
        </authorList>
    </citation>
    <scope>NUCLEOTIDE SEQUENCE [LARGE SCALE GENOMIC DNA]</scope>
    <source>
        <strain evidence="5 6">PLY_AMNH</strain>
    </source>
</reference>
<protein>
    <recommendedName>
        <fullName evidence="7">Ankyrin repeat protein</fullName>
    </recommendedName>
</protein>
<feature type="repeat" description="ANK" evidence="3">
    <location>
        <begin position="18"/>
        <end position="45"/>
    </location>
</feature>
<gene>
    <name evidence="5" type="ORF">CYMTET_50118</name>
</gene>
<evidence type="ECO:0008006" key="7">
    <source>
        <dbReference type="Google" id="ProtNLM"/>
    </source>
</evidence>
<dbReference type="InterPro" id="IPR036770">
    <property type="entry name" value="Ankyrin_rpt-contain_sf"/>
</dbReference>
<keyword evidence="6" id="KW-1185">Reference proteome</keyword>
<evidence type="ECO:0000256" key="1">
    <source>
        <dbReference type="ARBA" id="ARBA00022737"/>
    </source>
</evidence>
<name>A0AAE0BQ05_9CHLO</name>
<proteinExistence type="predicted"/>
<dbReference type="Pfam" id="PF12796">
    <property type="entry name" value="Ank_2"/>
    <property type="match status" value="1"/>
</dbReference>
<dbReference type="Proteomes" id="UP001190700">
    <property type="component" value="Unassembled WGS sequence"/>
</dbReference>
<accession>A0AAE0BQ05</accession>
<dbReference type="SMART" id="SM00248">
    <property type="entry name" value="ANK"/>
    <property type="match status" value="6"/>
</dbReference>
<dbReference type="EMBL" id="LGRX02033764">
    <property type="protein sequence ID" value="KAK3239999.1"/>
    <property type="molecule type" value="Genomic_DNA"/>
</dbReference>
<evidence type="ECO:0000256" key="2">
    <source>
        <dbReference type="ARBA" id="ARBA00023043"/>
    </source>
</evidence>
<sequence>VFGHKCAAYELGLVDPNKHLRPIHLAVWAGHVGLVKQLLDLGADIPPGVLLTAVWNEHRQLAETLLVRVFQLAVRQVSEGKTISVPGHRGRGCARGALVALAEETVPEISQRLAPGDTVEWACLPEGRYKNSTVHKWVMGRQCRGLNMLCLAAMNGEVELVRMMLAHDMHLIGSAAVSIVLPNLEEASLNAVHLALLYAPPLAGRGASHLEGGREAAFKEVVRMLLEACMADVRAPVFLPSILEGHSFGAISLACIQGYWEAAAEMIRLDVELARFTFRVPLHCTAVSVAAMTLKSSKQPVLAVTLAAAADATEAVKAMITAGSPVETATWRAAALSQHMSAIRVLLEMDWRPARGQMRESGLDAALLLLCQRGATDLARRVVAAGATVDTECLHAAVSRGRLGMVQYLLKESELGAAYSGPEAYPLDDLAVQATRHGHQQLAGWLVHRGASPTSCCEEKCALLHYACLWNHSDLVLLLLESGAPLSVEDQYGYTPLAYALGFGHREQNALMEALAQDADCRSATHTAVLRLVAELGWRQSAKQPDVGVVSEAAGTKDGGNEETEADLATTGATTPYTGATTPYTGATTPYDSENGGTDPFMSDNDPDI</sequence>
<dbReference type="Gene3D" id="1.25.40.20">
    <property type="entry name" value="Ankyrin repeat-containing domain"/>
    <property type="match status" value="3"/>
</dbReference>
<feature type="repeat" description="ANK" evidence="3">
    <location>
        <begin position="459"/>
        <end position="491"/>
    </location>
</feature>
<keyword evidence="2 3" id="KW-0040">ANK repeat</keyword>
<dbReference type="AlphaFoldDB" id="A0AAE0BQ05"/>
<dbReference type="PROSITE" id="PS50297">
    <property type="entry name" value="ANK_REP_REGION"/>
    <property type="match status" value="1"/>
</dbReference>
<feature type="region of interest" description="Disordered" evidence="4">
    <location>
        <begin position="545"/>
        <end position="609"/>
    </location>
</feature>
<dbReference type="PANTHER" id="PTHR24198">
    <property type="entry name" value="ANKYRIN REPEAT AND PROTEIN KINASE DOMAIN-CONTAINING PROTEIN"/>
    <property type="match status" value="1"/>
</dbReference>
<evidence type="ECO:0000313" key="5">
    <source>
        <dbReference type="EMBL" id="KAK3239999.1"/>
    </source>
</evidence>
<dbReference type="InterPro" id="IPR002110">
    <property type="entry name" value="Ankyrin_rpt"/>
</dbReference>
<keyword evidence="1" id="KW-0677">Repeat</keyword>
<evidence type="ECO:0000313" key="6">
    <source>
        <dbReference type="Proteomes" id="UP001190700"/>
    </source>
</evidence>
<feature type="non-terminal residue" evidence="5">
    <location>
        <position position="1"/>
    </location>
</feature>
<dbReference type="SUPFAM" id="SSF48403">
    <property type="entry name" value="Ankyrin repeat"/>
    <property type="match status" value="1"/>
</dbReference>
<evidence type="ECO:0000256" key="4">
    <source>
        <dbReference type="SAM" id="MobiDB-lite"/>
    </source>
</evidence>
<organism evidence="5 6">
    <name type="scientific">Cymbomonas tetramitiformis</name>
    <dbReference type="NCBI Taxonomy" id="36881"/>
    <lineage>
        <taxon>Eukaryota</taxon>
        <taxon>Viridiplantae</taxon>
        <taxon>Chlorophyta</taxon>
        <taxon>Pyramimonadophyceae</taxon>
        <taxon>Pyramimonadales</taxon>
        <taxon>Pyramimonadaceae</taxon>
        <taxon>Cymbomonas</taxon>
    </lineage>
</organism>